<dbReference type="STRING" id="1611254.A0A2G5UAH1"/>
<dbReference type="GO" id="GO:0005634">
    <property type="term" value="C:nucleus"/>
    <property type="evidence" value="ECO:0007669"/>
    <property type="project" value="TreeGrafter"/>
</dbReference>
<comment type="caution">
    <text evidence="8">The sequence shown here is derived from an EMBL/GenBank/DDBJ whole genome shotgun (WGS) entry which is preliminary data.</text>
</comment>
<dbReference type="OrthoDB" id="1937899at2759"/>
<proteinExistence type="inferred from homology"/>
<keyword evidence="3" id="KW-0378">Hydrolase</keyword>
<dbReference type="InterPro" id="IPR007724">
    <property type="entry name" value="Poly_GlycHdrlase"/>
</dbReference>
<reference evidence="9" key="1">
    <citation type="submission" date="2017-10" db="EMBL/GenBank/DDBJ databases">
        <title>Rapid genome shrinkage in a self-fertile nematode reveals novel sperm competition proteins.</title>
        <authorList>
            <person name="Yin D."/>
            <person name="Schwarz E.M."/>
            <person name="Thomas C.G."/>
            <person name="Felde R.L."/>
            <person name="Korf I.F."/>
            <person name="Cutter A.D."/>
            <person name="Schartner C.M."/>
            <person name="Ralston E.J."/>
            <person name="Meyer B.J."/>
            <person name="Haag E.S."/>
        </authorList>
    </citation>
    <scope>NUCLEOTIDE SEQUENCE [LARGE SCALE GENOMIC DNA]</scope>
    <source>
        <strain evidence="9">JU1422</strain>
    </source>
</reference>
<dbReference type="GO" id="GO:0005737">
    <property type="term" value="C:cytoplasm"/>
    <property type="evidence" value="ECO:0007669"/>
    <property type="project" value="TreeGrafter"/>
</dbReference>
<evidence type="ECO:0000313" key="8">
    <source>
        <dbReference type="EMBL" id="PIC36542.1"/>
    </source>
</evidence>
<keyword evidence="9" id="KW-1185">Reference proteome</keyword>
<evidence type="ECO:0000256" key="1">
    <source>
        <dbReference type="ARBA" id="ARBA00009545"/>
    </source>
</evidence>
<dbReference type="PANTHER" id="PTHR12837">
    <property type="entry name" value="POLY ADP-RIBOSE GLYCOHYDROLASE"/>
    <property type="match status" value="1"/>
</dbReference>
<organism evidence="8 9">
    <name type="scientific">Caenorhabditis nigoni</name>
    <dbReference type="NCBI Taxonomy" id="1611254"/>
    <lineage>
        <taxon>Eukaryota</taxon>
        <taxon>Metazoa</taxon>
        <taxon>Ecdysozoa</taxon>
        <taxon>Nematoda</taxon>
        <taxon>Chromadorea</taxon>
        <taxon>Rhabditida</taxon>
        <taxon>Rhabditina</taxon>
        <taxon>Rhabditomorpha</taxon>
        <taxon>Rhabditoidea</taxon>
        <taxon>Rhabditidae</taxon>
        <taxon>Peloderinae</taxon>
        <taxon>Caenorhabditis</taxon>
    </lineage>
</organism>
<accession>A0A2G5UAH1</accession>
<dbReference type="GO" id="GO:1990966">
    <property type="term" value="P:ATP generation from poly-ADP-D-ribose"/>
    <property type="evidence" value="ECO:0007669"/>
    <property type="project" value="TreeGrafter"/>
</dbReference>
<dbReference type="GO" id="GO:0004649">
    <property type="term" value="F:poly(ADP-ribose) glycohydrolase activity"/>
    <property type="evidence" value="ECO:0007669"/>
    <property type="project" value="UniProtKB-EC"/>
</dbReference>
<dbReference type="GO" id="GO:0006282">
    <property type="term" value="P:regulation of DNA repair"/>
    <property type="evidence" value="ECO:0007669"/>
    <property type="project" value="InterPro"/>
</dbReference>
<feature type="active site" evidence="4">
    <location>
        <position position="293"/>
    </location>
</feature>
<gene>
    <name evidence="8" type="primary">Cnig_chr_IV.g15489</name>
    <name evidence="8" type="ORF">B9Z55_015489</name>
</gene>
<comment type="similarity">
    <text evidence="1">Belongs to the poly(ADP-ribose) glycohydrolase family.</text>
</comment>
<feature type="domain" description="PARG helical" evidence="7">
    <location>
        <begin position="136"/>
        <end position="234"/>
    </location>
</feature>
<dbReference type="EC" id="3.2.1.143" evidence="2"/>
<dbReference type="Pfam" id="PF05028">
    <property type="entry name" value="PARG_cat_C"/>
    <property type="match status" value="1"/>
</dbReference>
<evidence type="ECO:0000313" key="9">
    <source>
        <dbReference type="Proteomes" id="UP000230233"/>
    </source>
</evidence>
<evidence type="ECO:0000259" key="6">
    <source>
        <dbReference type="Pfam" id="PF05028"/>
    </source>
</evidence>
<dbReference type="GO" id="GO:0005975">
    <property type="term" value="P:carbohydrate metabolic process"/>
    <property type="evidence" value="ECO:0007669"/>
    <property type="project" value="InterPro"/>
</dbReference>
<dbReference type="GO" id="GO:0009225">
    <property type="term" value="P:nucleotide-sugar metabolic process"/>
    <property type="evidence" value="ECO:0007669"/>
    <property type="project" value="TreeGrafter"/>
</dbReference>
<sequence length="520" mass="60294">MCTSSEELSKLSEVFNSRNLKFQPDFRNVDPSKHYRYCSVLGMEEQEHFYRSQENTEKELVLSQKWRPLNEDGTPNLCYLSNKSRIENFLKEYKREGFDLLESTILDILNDDSRISEKFETLPGLRKFWKLTPDEEKENVLEKFANVFRISLRAEELLPERIYRIVDDVISATFSQEQCAALLSWMFFYSKRNRSFIGILTSIHPISIEKIKFLLHYFDEISKEMPQGNVSFMRIKNENFMEMDFEKSKNQPISKDVSIFDDLLIEQTALCSQVDFANKHIGGGVLRLGGVQEEIRFLMCPEMIVSMLLFDRMEPDEAISIVGAQVFSSYSGYSGKLKWKILEPLDALSNNLLYRDEFGRLQTEALAINAIKFFGRQSKNLGQQLEENNIKKELIKCGVAFCAQNRGSDYGSFDKIPIVSGWWGCGAYNGNKPLKFLIQLMAASIAGRPLQFCTFGDTVMGNKCRQMKRRLEMDNFTIGQLYKLLLEIPKMEIYDEMHVFDSLEEICARTVKIGEFEIIF</sequence>
<feature type="binding site" evidence="5">
    <location>
        <position position="333"/>
    </location>
    <ligand>
        <name>substrate</name>
    </ligand>
</feature>
<protein>
    <recommendedName>
        <fullName evidence="2">poly(ADP-ribose) glycohydrolase</fullName>
        <ecNumber evidence="2">3.2.1.143</ecNumber>
    </recommendedName>
</protein>
<feature type="active site" evidence="4">
    <location>
        <position position="275"/>
    </location>
</feature>
<evidence type="ECO:0000256" key="5">
    <source>
        <dbReference type="PIRSR" id="PIRSR607724-2"/>
    </source>
</evidence>
<dbReference type="InterPro" id="IPR046372">
    <property type="entry name" value="PARG_cat_C"/>
</dbReference>
<dbReference type="InterPro" id="IPR048362">
    <property type="entry name" value="PARG_helical"/>
</dbReference>
<dbReference type="Pfam" id="PF20811">
    <property type="entry name" value="PARG_cat_N"/>
    <property type="match status" value="1"/>
</dbReference>
<evidence type="ECO:0000256" key="3">
    <source>
        <dbReference type="ARBA" id="ARBA00022801"/>
    </source>
</evidence>
<dbReference type="EMBL" id="PDUG01000004">
    <property type="protein sequence ID" value="PIC36542.1"/>
    <property type="molecule type" value="Genomic_DNA"/>
</dbReference>
<evidence type="ECO:0000256" key="4">
    <source>
        <dbReference type="PIRSR" id="PIRSR607724-1"/>
    </source>
</evidence>
<feature type="active site" evidence="4">
    <location>
        <position position="294"/>
    </location>
</feature>
<feature type="binding site" evidence="5">
    <location>
        <position position="292"/>
    </location>
    <ligand>
        <name>substrate</name>
    </ligand>
</feature>
<dbReference type="Proteomes" id="UP000230233">
    <property type="component" value="Chromosome IV"/>
</dbReference>
<dbReference type="AlphaFoldDB" id="A0A2G5UAH1"/>
<feature type="domain" description="PARG catalytic Macro" evidence="6">
    <location>
        <begin position="249"/>
        <end position="459"/>
    </location>
</feature>
<dbReference type="PANTHER" id="PTHR12837:SF15">
    <property type="entry name" value="POLY(ADP-RIBOSE) GLYCOHYDROLASE"/>
    <property type="match status" value="1"/>
</dbReference>
<name>A0A2G5UAH1_9PELO</name>
<evidence type="ECO:0000259" key="7">
    <source>
        <dbReference type="Pfam" id="PF20811"/>
    </source>
</evidence>
<feature type="binding site" evidence="5">
    <location>
        <position position="278"/>
    </location>
    <ligand>
        <name>substrate</name>
    </ligand>
</feature>
<evidence type="ECO:0000256" key="2">
    <source>
        <dbReference type="ARBA" id="ARBA00012255"/>
    </source>
</evidence>